<dbReference type="HOGENOM" id="CLU_1404378_0_0_1"/>
<evidence type="ECO:0000313" key="3">
    <source>
        <dbReference type="Proteomes" id="UP000002051"/>
    </source>
</evidence>
<dbReference type="EMBL" id="CM001224">
    <property type="protein sequence ID" value="AET03899.1"/>
    <property type="molecule type" value="Genomic_DNA"/>
</dbReference>
<dbReference type="eggNOG" id="KOG1075">
    <property type="taxonomic scope" value="Eukaryota"/>
</dbReference>
<keyword evidence="3" id="KW-1185">Reference proteome</keyword>
<gene>
    <name evidence="1" type="ordered locus">MTR_8g077330</name>
</gene>
<dbReference type="PaxDb" id="3880-AET03899"/>
<sequence>MRKYCKFSWLPLSGKPITMNWKLVISKINKRNSIVITCVLCDEFVESLTYLFLHCLVASKVWRMIMSSLGINFIIPHNLFVHLECWRGEIVDKKLKKGFMLIWHATIWVMWKTRKERIFKNVVKEVGEMVEDIKLLWWNCNYFVYGVVSGSLLFLSDGGCELGYEPYPDLDLRCFMNWQPREMFRLVMLEWQCC</sequence>
<organism evidence="1 3">
    <name type="scientific">Medicago truncatula</name>
    <name type="common">Barrel medic</name>
    <name type="synonym">Medicago tribuloides</name>
    <dbReference type="NCBI Taxonomy" id="3880"/>
    <lineage>
        <taxon>Eukaryota</taxon>
        <taxon>Viridiplantae</taxon>
        <taxon>Streptophyta</taxon>
        <taxon>Embryophyta</taxon>
        <taxon>Tracheophyta</taxon>
        <taxon>Spermatophyta</taxon>
        <taxon>Magnoliopsida</taxon>
        <taxon>eudicotyledons</taxon>
        <taxon>Gunneridae</taxon>
        <taxon>Pentapetalae</taxon>
        <taxon>rosids</taxon>
        <taxon>fabids</taxon>
        <taxon>Fabales</taxon>
        <taxon>Fabaceae</taxon>
        <taxon>Papilionoideae</taxon>
        <taxon>50 kb inversion clade</taxon>
        <taxon>NPAAA clade</taxon>
        <taxon>Hologalegina</taxon>
        <taxon>IRL clade</taxon>
        <taxon>Trifolieae</taxon>
        <taxon>Medicago</taxon>
    </lineage>
</organism>
<protein>
    <recommendedName>
        <fullName evidence="4">Reverse transcriptase zinc-binding domain-containing protein</fullName>
    </recommendedName>
</protein>
<evidence type="ECO:0000313" key="2">
    <source>
        <dbReference type="EnsemblPlants" id="AET03899"/>
    </source>
</evidence>
<evidence type="ECO:0000313" key="1">
    <source>
        <dbReference type="EMBL" id="AET03899.1"/>
    </source>
</evidence>
<accession>G7LDY4</accession>
<reference evidence="2" key="3">
    <citation type="submission" date="2015-04" db="UniProtKB">
        <authorList>
            <consortium name="EnsemblPlants"/>
        </authorList>
    </citation>
    <scope>IDENTIFICATION</scope>
    <source>
        <strain evidence="2">cv. Jemalong A17</strain>
    </source>
</reference>
<name>G7LDY4_MEDTR</name>
<proteinExistence type="predicted"/>
<reference evidence="1 3" key="1">
    <citation type="journal article" date="2011" name="Nature">
        <title>The Medicago genome provides insight into the evolution of rhizobial symbioses.</title>
        <authorList>
            <person name="Young N.D."/>
            <person name="Debelle F."/>
            <person name="Oldroyd G.E."/>
            <person name="Geurts R."/>
            <person name="Cannon S.B."/>
            <person name="Udvardi M.K."/>
            <person name="Benedito V.A."/>
            <person name="Mayer K.F."/>
            <person name="Gouzy J."/>
            <person name="Schoof H."/>
            <person name="Van de Peer Y."/>
            <person name="Proost S."/>
            <person name="Cook D.R."/>
            <person name="Meyers B.C."/>
            <person name="Spannagl M."/>
            <person name="Cheung F."/>
            <person name="De Mita S."/>
            <person name="Krishnakumar V."/>
            <person name="Gundlach H."/>
            <person name="Zhou S."/>
            <person name="Mudge J."/>
            <person name="Bharti A.K."/>
            <person name="Murray J.D."/>
            <person name="Naoumkina M.A."/>
            <person name="Rosen B."/>
            <person name="Silverstein K.A."/>
            <person name="Tang H."/>
            <person name="Rombauts S."/>
            <person name="Zhao P.X."/>
            <person name="Zhou P."/>
            <person name="Barbe V."/>
            <person name="Bardou P."/>
            <person name="Bechner M."/>
            <person name="Bellec A."/>
            <person name="Berger A."/>
            <person name="Berges H."/>
            <person name="Bidwell S."/>
            <person name="Bisseling T."/>
            <person name="Choisne N."/>
            <person name="Couloux A."/>
            <person name="Denny R."/>
            <person name="Deshpande S."/>
            <person name="Dai X."/>
            <person name="Doyle J.J."/>
            <person name="Dudez A.M."/>
            <person name="Farmer A.D."/>
            <person name="Fouteau S."/>
            <person name="Franken C."/>
            <person name="Gibelin C."/>
            <person name="Gish J."/>
            <person name="Goldstein S."/>
            <person name="Gonzalez A.J."/>
            <person name="Green P.J."/>
            <person name="Hallab A."/>
            <person name="Hartog M."/>
            <person name="Hua A."/>
            <person name="Humphray S.J."/>
            <person name="Jeong D.H."/>
            <person name="Jing Y."/>
            <person name="Jocker A."/>
            <person name="Kenton S.M."/>
            <person name="Kim D.J."/>
            <person name="Klee K."/>
            <person name="Lai H."/>
            <person name="Lang C."/>
            <person name="Lin S."/>
            <person name="Macmil S.L."/>
            <person name="Magdelenat G."/>
            <person name="Matthews L."/>
            <person name="McCorrison J."/>
            <person name="Monaghan E.L."/>
            <person name="Mun J.H."/>
            <person name="Najar F.Z."/>
            <person name="Nicholson C."/>
            <person name="Noirot C."/>
            <person name="O'Bleness M."/>
            <person name="Paule C.R."/>
            <person name="Poulain J."/>
            <person name="Prion F."/>
            <person name="Qin B."/>
            <person name="Qu C."/>
            <person name="Retzel E.F."/>
            <person name="Riddle C."/>
            <person name="Sallet E."/>
            <person name="Samain S."/>
            <person name="Samson N."/>
            <person name="Sanders I."/>
            <person name="Saurat O."/>
            <person name="Scarpelli C."/>
            <person name="Schiex T."/>
            <person name="Segurens B."/>
            <person name="Severin A.J."/>
            <person name="Sherrier D.J."/>
            <person name="Shi R."/>
            <person name="Sims S."/>
            <person name="Singer S.R."/>
            <person name="Sinharoy S."/>
            <person name="Sterck L."/>
            <person name="Viollet A."/>
            <person name="Wang B.B."/>
            <person name="Wang K."/>
            <person name="Wang M."/>
            <person name="Wang X."/>
            <person name="Warfsmann J."/>
            <person name="Weissenbach J."/>
            <person name="White D.D."/>
            <person name="White J.D."/>
            <person name="Wiley G.B."/>
            <person name="Wincker P."/>
            <person name="Xing Y."/>
            <person name="Yang L."/>
            <person name="Yao Z."/>
            <person name="Ying F."/>
            <person name="Zhai J."/>
            <person name="Zhou L."/>
            <person name="Zuber A."/>
            <person name="Denarie J."/>
            <person name="Dixon R.A."/>
            <person name="May G.D."/>
            <person name="Schwartz D.C."/>
            <person name="Rogers J."/>
            <person name="Quetier F."/>
            <person name="Town C.D."/>
            <person name="Roe B.A."/>
        </authorList>
    </citation>
    <scope>NUCLEOTIDE SEQUENCE [LARGE SCALE GENOMIC DNA]</scope>
    <source>
        <strain evidence="1">A17</strain>
        <strain evidence="2 3">cv. Jemalong A17</strain>
    </source>
</reference>
<dbReference type="Proteomes" id="UP000002051">
    <property type="component" value="Chromosome 8"/>
</dbReference>
<reference evidence="1 3" key="2">
    <citation type="journal article" date="2014" name="BMC Genomics">
        <title>An improved genome release (version Mt4.0) for the model legume Medicago truncatula.</title>
        <authorList>
            <person name="Tang H."/>
            <person name="Krishnakumar V."/>
            <person name="Bidwell S."/>
            <person name="Rosen B."/>
            <person name="Chan A."/>
            <person name="Zhou S."/>
            <person name="Gentzbittel L."/>
            <person name="Childs K.L."/>
            <person name="Yandell M."/>
            <person name="Gundlach H."/>
            <person name="Mayer K.F."/>
            <person name="Schwartz D.C."/>
            <person name="Town C.D."/>
        </authorList>
    </citation>
    <scope>GENOME REANNOTATION</scope>
    <source>
        <strain evidence="2 3">cv. Jemalong A17</strain>
    </source>
</reference>
<dbReference type="AlphaFoldDB" id="G7LDY4"/>
<evidence type="ECO:0008006" key="4">
    <source>
        <dbReference type="Google" id="ProtNLM"/>
    </source>
</evidence>
<dbReference type="EnsemblPlants" id="AET03899">
    <property type="protein sequence ID" value="AET03899"/>
    <property type="gene ID" value="MTR_8g077330"/>
</dbReference>